<evidence type="ECO:0000313" key="3">
    <source>
        <dbReference type="EMBL" id="MBB3704996.1"/>
    </source>
</evidence>
<comment type="caution">
    <text evidence="3">The sequence shown here is derived from an EMBL/GenBank/DDBJ whole genome shotgun (WGS) entry which is preliminary data.</text>
</comment>
<dbReference type="Gene3D" id="3.30.420.10">
    <property type="entry name" value="Ribonuclease H-like superfamily/Ribonuclease H"/>
    <property type="match status" value="1"/>
</dbReference>
<accession>A0ABR6H3D5</accession>
<reference evidence="3 4" key="1">
    <citation type="submission" date="2020-08" db="EMBL/GenBank/DDBJ databases">
        <title>Genomic Encyclopedia of Type Strains, Phase IV (KMG-IV): sequencing the most valuable type-strain genomes for metagenomic binning, comparative biology and taxonomic classification.</title>
        <authorList>
            <person name="Goeker M."/>
        </authorList>
    </citation>
    <scope>NUCLEOTIDE SEQUENCE [LARGE SCALE GENOMIC DNA]</scope>
    <source>
        <strain evidence="3 4">DSM 10368</strain>
    </source>
</reference>
<dbReference type="SUPFAM" id="SSF53098">
    <property type="entry name" value="Ribonuclease H-like"/>
    <property type="match status" value="1"/>
</dbReference>
<feature type="region of interest" description="Disordered" evidence="1">
    <location>
        <begin position="41"/>
        <end position="62"/>
    </location>
</feature>
<proteinExistence type="predicted"/>
<dbReference type="EMBL" id="JACICB010000004">
    <property type="protein sequence ID" value="MBB3704996.1"/>
    <property type="molecule type" value="Genomic_DNA"/>
</dbReference>
<evidence type="ECO:0000256" key="1">
    <source>
        <dbReference type="SAM" id="MobiDB-lite"/>
    </source>
</evidence>
<protein>
    <submittedName>
        <fullName evidence="3">Transposase InsO family protein</fullName>
    </submittedName>
</protein>
<keyword evidence="4" id="KW-1185">Reference proteome</keyword>
<organism evidence="3 4">
    <name type="scientific">Aminobacter aminovorans</name>
    <name type="common">Chelatobacter heintzii</name>
    <dbReference type="NCBI Taxonomy" id="83263"/>
    <lineage>
        <taxon>Bacteria</taxon>
        <taxon>Pseudomonadati</taxon>
        <taxon>Pseudomonadota</taxon>
        <taxon>Alphaproteobacteria</taxon>
        <taxon>Hyphomicrobiales</taxon>
        <taxon>Phyllobacteriaceae</taxon>
        <taxon>Aminobacter</taxon>
    </lineage>
</organism>
<gene>
    <name evidence="3" type="ORF">FHS67_001306</name>
</gene>
<dbReference type="Pfam" id="PF13683">
    <property type="entry name" value="rve_3"/>
    <property type="match status" value="1"/>
</dbReference>
<dbReference type="InterPro" id="IPR001584">
    <property type="entry name" value="Integrase_cat-core"/>
</dbReference>
<evidence type="ECO:0000259" key="2">
    <source>
        <dbReference type="Pfam" id="PF13683"/>
    </source>
</evidence>
<name>A0ABR6H3D5_AMIAI</name>
<dbReference type="InterPro" id="IPR012337">
    <property type="entry name" value="RNaseH-like_sf"/>
</dbReference>
<evidence type="ECO:0000313" key="4">
    <source>
        <dbReference type="Proteomes" id="UP000577697"/>
    </source>
</evidence>
<dbReference type="Proteomes" id="UP000577697">
    <property type="component" value="Unassembled WGS sequence"/>
</dbReference>
<dbReference type="InterPro" id="IPR036397">
    <property type="entry name" value="RNaseH_sf"/>
</dbReference>
<sequence>MLVVIKDENDPRVPPDARLCHGMLEAQLMVVRAQILESSGTEKLGSISKPDSSGRRYGGHPLRRATHGARRMARAAAGTAHNGKAERFIQTSLREWAYVRPYASSNERTKAIHQWADNYNLARPHSALGGISPFRRLNNILGNDI</sequence>
<feature type="domain" description="Integrase catalytic" evidence="2">
    <location>
        <begin position="81"/>
        <end position="133"/>
    </location>
</feature>